<feature type="transmembrane region" description="Helical" evidence="2">
    <location>
        <begin position="6"/>
        <end position="25"/>
    </location>
</feature>
<proteinExistence type="predicted"/>
<keyword evidence="2" id="KW-0812">Transmembrane</keyword>
<organism evidence="3 5">
    <name type="scientific">Anaerococcus octavius</name>
    <dbReference type="NCBI Taxonomy" id="54007"/>
    <lineage>
        <taxon>Bacteria</taxon>
        <taxon>Bacillati</taxon>
        <taxon>Bacillota</taxon>
        <taxon>Tissierellia</taxon>
        <taxon>Tissierellales</taxon>
        <taxon>Peptoniphilaceae</taxon>
        <taxon>Anaerococcus</taxon>
    </lineage>
</organism>
<feature type="region of interest" description="Disordered" evidence="1">
    <location>
        <begin position="128"/>
        <end position="150"/>
    </location>
</feature>
<name>A0A2I1MBC3_9FIRM</name>
<evidence type="ECO:0000313" key="3">
    <source>
        <dbReference type="EMBL" id="PKZ17433.1"/>
    </source>
</evidence>
<reference evidence="3 5" key="1">
    <citation type="submission" date="2017-12" db="EMBL/GenBank/DDBJ databases">
        <title>Phylogenetic diversity of female urinary microbiome.</title>
        <authorList>
            <person name="Thomas-White K."/>
            <person name="Wolfe A.J."/>
        </authorList>
    </citation>
    <scope>NUCLEOTIDE SEQUENCE [LARGE SCALE GENOMIC DNA]</scope>
    <source>
        <strain evidence="3 5">UMB0119</strain>
    </source>
</reference>
<sequence>MEKSYIIIILFLGVMFLLQYFLTYLQMNSFKKYFRKFIKVGKVAIGIKKGGLRSGSIVMFGVDNNGIIRNAAFINGITVFARFKENFDFNNINIKDIDKEVLTGTKFPKSLKQAILNAKDNYIRAERGEETPMEKSPFQKLSGLMKRGAA</sequence>
<dbReference type="AlphaFoldDB" id="A0A2I1MBC3"/>
<dbReference type="EMBL" id="UFTA01000002">
    <property type="protein sequence ID" value="SUU93102.1"/>
    <property type="molecule type" value="Genomic_DNA"/>
</dbReference>
<keyword evidence="2" id="KW-1133">Transmembrane helix</keyword>
<dbReference type="Proteomes" id="UP000234335">
    <property type="component" value="Unassembled WGS sequence"/>
</dbReference>
<reference evidence="4 6" key="2">
    <citation type="submission" date="2018-06" db="EMBL/GenBank/DDBJ databases">
        <authorList>
            <consortium name="Pathogen Informatics"/>
            <person name="Doyle S."/>
        </authorList>
    </citation>
    <scope>NUCLEOTIDE SEQUENCE [LARGE SCALE GENOMIC DNA]</scope>
    <source>
        <strain evidence="4 6">NCTC9810</strain>
    </source>
</reference>
<keyword evidence="4" id="KW-0238">DNA-binding</keyword>
<evidence type="ECO:0000313" key="4">
    <source>
        <dbReference type="EMBL" id="SUU93102.1"/>
    </source>
</evidence>
<evidence type="ECO:0000313" key="6">
    <source>
        <dbReference type="Proteomes" id="UP000255124"/>
    </source>
</evidence>
<evidence type="ECO:0000313" key="5">
    <source>
        <dbReference type="Proteomes" id="UP000234335"/>
    </source>
</evidence>
<dbReference type="Proteomes" id="UP000255124">
    <property type="component" value="Unassembled WGS sequence"/>
</dbReference>
<gene>
    <name evidence="3" type="ORF">CYJ34_01620</name>
    <name evidence="4" type="ORF">NCTC9810_01452</name>
</gene>
<dbReference type="RefSeq" id="WP_101539593.1">
    <property type="nucleotide sequence ID" value="NZ_CALTZC010000078.1"/>
</dbReference>
<evidence type="ECO:0000256" key="1">
    <source>
        <dbReference type="SAM" id="MobiDB-lite"/>
    </source>
</evidence>
<keyword evidence="2" id="KW-0472">Membrane</keyword>
<accession>A0A2I1MBC3</accession>
<keyword evidence="5" id="KW-1185">Reference proteome</keyword>
<dbReference type="Pfam" id="PF06923">
    <property type="entry name" value="GutM"/>
    <property type="match status" value="1"/>
</dbReference>
<dbReference type="EMBL" id="PKGS01000001">
    <property type="protein sequence ID" value="PKZ17433.1"/>
    <property type="molecule type" value="Genomic_DNA"/>
</dbReference>
<dbReference type="GO" id="GO:0003677">
    <property type="term" value="F:DNA binding"/>
    <property type="evidence" value="ECO:0007669"/>
    <property type="project" value="UniProtKB-KW"/>
</dbReference>
<protein>
    <submittedName>
        <fullName evidence="4">DNA-binding transcriptional activator GutM</fullName>
    </submittedName>
</protein>
<dbReference type="OrthoDB" id="9096700at2"/>
<evidence type="ECO:0000256" key="2">
    <source>
        <dbReference type="SAM" id="Phobius"/>
    </source>
</evidence>
<dbReference type="InterPro" id="IPR009693">
    <property type="entry name" value="Glucitol_operon_activator"/>
</dbReference>